<dbReference type="Pfam" id="PF00534">
    <property type="entry name" value="Glycos_transf_1"/>
    <property type="match status" value="1"/>
</dbReference>
<dbReference type="Pfam" id="PF13439">
    <property type="entry name" value="Glyco_transf_4"/>
    <property type="match status" value="1"/>
</dbReference>
<evidence type="ECO:0000313" key="3">
    <source>
        <dbReference type="EMBL" id="MDG4946492.1"/>
    </source>
</evidence>
<gene>
    <name evidence="3" type="primary">bshA</name>
    <name evidence="3" type="ORF">NMK71_08705</name>
</gene>
<dbReference type="SUPFAM" id="SSF53756">
    <property type="entry name" value="UDP-Glycosyltransferase/glycogen phosphorylase"/>
    <property type="match status" value="1"/>
</dbReference>
<dbReference type="GO" id="GO:0016757">
    <property type="term" value="F:glycosyltransferase activity"/>
    <property type="evidence" value="ECO:0007669"/>
    <property type="project" value="InterPro"/>
</dbReference>
<sequence length="379" mass="42143">MNIGIVCYPTYGGSGIVATELGMEMAKKGHNVHFISYSLPARLDVTIPNITFHQVNIQEYDLFHYQPYSLALSTLIVDIAERVGLDVIHVHYAIPHAYAAYIARQILHEKGITLPVITTLHGTDITLVGKHPVYKSAVEFSINKSDVVTTVSESLKKETFEVFNIKKEILVIPNFIDNQLYKENGNCIRSNFAEPDEKIVIHVSNLRKVKRVMDVIKIFNEIQKEVKSKLIIVGEGPEWDNAQQLIYEFGIEDKVRNVGKVKNLNSILKVSDVFLLPSQQESFGLAALEAMAAGVPVVSSNAGGIPEVNVDGETGYVREIGDVKAMAQAAIGLLQDDEKLNQFKKSAKTHALKFDIDAILPMYENLYCELSQCKGVLKN</sequence>
<proteinExistence type="predicted"/>
<comment type="caution">
    <text evidence="3">The sequence shown here is derived from an EMBL/GenBank/DDBJ whole genome shotgun (WGS) entry which is preliminary data.</text>
</comment>
<evidence type="ECO:0000259" key="2">
    <source>
        <dbReference type="Pfam" id="PF13439"/>
    </source>
</evidence>
<dbReference type="InterPro" id="IPR001296">
    <property type="entry name" value="Glyco_trans_1"/>
</dbReference>
<evidence type="ECO:0000259" key="1">
    <source>
        <dbReference type="Pfam" id="PF00534"/>
    </source>
</evidence>
<organism evidence="3 4">
    <name type="scientific">Profundicola chukchiensis</name>
    <dbReference type="NCBI Taxonomy" id="2961959"/>
    <lineage>
        <taxon>Bacteria</taxon>
        <taxon>Pseudomonadati</taxon>
        <taxon>Bacteroidota</taxon>
        <taxon>Flavobacteriia</taxon>
        <taxon>Flavobacteriales</taxon>
        <taxon>Weeksellaceae</taxon>
        <taxon>Profundicola</taxon>
    </lineage>
</organism>
<evidence type="ECO:0000313" key="4">
    <source>
        <dbReference type="Proteomes" id="UP001152599"/>
    </source>
</evidence>
<feature type="domain" description="Glycosyl transferase family 1" evidence="1">
    <location>
        <begin position="191"/>
        <end position="349"/>
    </location>
</feature>
<dbReference type="InterPro" id="IPR050194">
    <property type="entry name" value="Glycosyltransferase_grp1"/>
</dbReference>
<dbReference type="GO" id="GO:0071793">
    <property type="term" value="P:bacillithiol biosynthetic process"/>
    <property type="evidence" value="ECO:0007669"/>
    <property type="project" value="InterPro"/>
</dbReference>
<keyword evidence="4" id="KW-1185">Reference proteome</keyword>
<dbReference type="PANTHER" id="PTHR45947">
    <property type="entry name" value="SULFOQUINOVOSYL TRANSFERASE SQD2"/>
    <property type="match status" value="1"/>
</dbReference>
<dbReference type="EMBL" id="JANCMU010000005">
    <property type="protein sequence ID" value="MDG4946492.1"/>
    <property type="molecule type" value="Genomic_DNA"/>
</dbReference>
<protein>
    <submittedName>
        <fullName evidence="3">N-acetyl-alpha-D-glucosaminyl L-malate synthase BshA</fullName>
    </submittedName>
</protein>
<dbReference type="InterPro" id="IPR028098">
    <property type="entry name" value="Glyco_trans_4-like_N"/>
</dbReference>
<dbReference type="InterPro" id="IPR023881">
    <property type="entry name" value="Thiol_BshA"/>
</dbReference>
<accession>A0A9X4MZH7</accession>
<dbReference type="PANTHER" id="PTHR45947:SF3">
    <property type="entry name" value="SULFOQUINOVOSYL TRANSFERASE SQD2"/>
    <property type="match status" value="1"/>
</dbReference>
<dbReference type="RefSeq" id="WP_304420887.1">
    <property type="nucleotide sequence ID" value="NZ_JANCMU010000005.1"/>
</dbReference>
<dbReference type="Proteomes" id="UP001152599">
    <property type="component" value="Unassembled WGS sequence"/>
</dbReference>
<name>A0A9X4MZH7_9FLAO</name>
<reference evidence="3" key="1">
    <citation type="submission" date="2022-07" db="EMBL/GenBank/DDBJ databases">
        <title>Description and genome-wide analysis of Profundicola chukchiensis gen. nov., sp. nov., marine bacteria isolated from bottom sediments of the Chukchi Sea.</title>
        <authorList>
            <person name="Romanenko L."/>
            <person name="Otstavnykh N."/>
            <person name="Kurilenko V."/>
            <person name="Eremeev V."/>
            <person name="Velansky P."/>
            <person name="Mikhailov V."/>
            <person name="Isaeva M."/>
        </authorList>
    </citation>
    <scope>NUCLEOTIDE SEQUENCE</scope>
    <source>
        <strain evidence="3">KMM 9713</strain>
    </source>
</reference>
<dbReference type="Gene3D" id="3.40.50.2000">
    <property type="entry name" value="Glycogen Phosphorylase B"/>
    <property type="match status" value="2"/>
</dbReference>
<dbReference type="NCBIfam" id="TIGR03999">
    <property type="entry name" value="thiol_BshA"/>
    <property type="match status" value="1"/>
</dbReference>
<dbReference type="AlphaFoldDB" id="A0A9X4MZH7"/>
<feature type="domain" description="Glycosyltransferase subfamily 4-like N-terminal" evidence="2">
    <location>
        <begin position="11"/>
        <end position="178"/>
    </location>
</feature>